<feature type="compositionally biased region" description="Polar residues" evidence="1">
    <location>
        <begin position="1"/>
        <end position="19"/>
    </location>
</feature>
<evidence type="ECO:0000313" key="2">
    <source>
        <dbReference type="EMBL" id="ARU57917.1"/>
    </source>
</evidence>
<gene>
    <name evidence="2" type="ORF">OLMES_3897</name>
</gene>
<dbReference type="EMBL" id="CP021425">
    <property type="protein sequence ID" value="ARU57917.1"/>
    <property type="molecule type" value="Genomic_DNA"/>
</dbReference>
<organism evidence="2 3">
    <name type="scientific">Oleiphilus messinensis</name>
    <dbReference type="NCBI Taxonomy" id="141451"/>
    <lineage>
        <taxon>Bacteria</taxon>
        <taxon>Pseudomonadati</taxon>
        <taxon>Pseudomonadota</taxon>
        <taxon>Gammaproteobacteria</taxon>
        <taxon>Oceanospirillales</taxon>
        <taxon>Oleiphilaceae</taxon>
        <taxon>Oleiphilus</taxon>
    </lineage>
</organism>
<dbReference type="KEGG" id="ome:OLMES_3897"/>
<proteinExistence type="predicted"/>
<keyword evidence="3" id="KW-1185">Reference proteome</keyword>
<dbReference type="RefSeq" id="WP_087462760.1">
    <property type="nucleotide sequence ID" value="NZ_CP021425.1"/>
</dbReference>
<feature type="region of interest" description="Disordered" evidence="1">
    <location>
        <begin position="1"/>
        <end position="32"/>
    </location>
</feature>
<evidence type="ECO:0000256" key="1">
    <source>
        <dbReference type="SAM" id="MobiDB-lite"/>
    </source>
</evidence>
<evidence type="ECO:0000313" key="3">
    <source>
        <dbReference type="Proteomes" id="UP000196027"/>
    </source>
</evidence>
<dbReference type="Proteomes" id="UP000196027">
    <property type="component" value="Chromosome"/>
</dbReference>
<dbReference type="AlphaFoldDB" id="A0A1Y0IBL9"/>
<name>A0A1Y0IBL9_9GAMM</name>
<reference evidence="2 3" key="1">
    <citation type="submission" date="2017-05" db="EMBL/GenBank/DDBJ databases">
        <title>Genomic insights into alkan degradation activity of Oleiphilus messinensis.</title>
        <authorList>
            <person name="Kozyavkin S.A."/>
            <person name="Slesarev A.I."/>
            <person name="Golyshin P.N."/>
            <person name="Korzhenkov A."/>
            <person name="Golyshina O.N."/>
            <person name="Toshchakov S.V."/>
        </authorList>
    </citation>
    <scope>NUCLEOTIDE SEQUENCE [LARGE SCALE GENOMIC DNA]</scope>
    <source>
        <strain evidence="2 3">ME102</strain>
    </source>
</reference>
<accession>A0A1Y0IBL9</accession>
<protein>
    <submittedName>
        <fullName evidence="2">Uncharacterized protein</fullName>
    </submittedName>
</protein>
<sequence length="157" mass="17964">MSQNDDQDNQKPTISTGKLLTTKPGDLVPEGPQKSFIERATASKEQRRAQQKAERIYYDSELSKLKQTLEHEVASHKTYYEQLTQEKCAKLVREFQGKIDQLHLAQQDAKMESCRLAIEKTDTEIKKIESSQLAEPMKAKLIERLMDNLNKTLDALG</sequence>